<evidence type="ECO:0000313" key="3">
    <source>
        <dbReference type="Proteomes" id="UP000039865"/>
    </source>
</evidence>
<feature type="domain" description="Nucleolar protein Dnt1-like N-terminal" evidence="1">
    <location>
        <begin position="2"/>
        <end position="60"/>
    </location>
</feature>
<dbReference type="Pfam" id="PF10407">
    <property type="entry name" value="Cytokin_check_N"/>
    <property type="match status" value="1"/>
</dbReference>
<accession>A0A078B967</accession>
<dbReference type="Proteomes" id="UP000039865">
    <property type="component" value="Unassembled WGS sequence"/>
</dbReference>
<dbReference type="InParanoid" id="A0A078B967"/>
<dbReference type="EMBL" id="CCKQ01019054">
    <property type="protein sequence ID" value="CDW91065.1"/>
    <property type="molecule type" value="Genomic_DNA"/>
</dbReference>
<evidence type="ECO:0000259" key="1">
    <source>
        <dbReference type="Pfam" id="PF10407"/>
    </source>
</evidence>
<sequence length="707" mass="81399">MAAPNMTIAQLKKKIENEMASVYPQDDPYHVGTIKDSTNYNITNGTLVGEVFKHGDTIDVYPDIYEVELNAQFSSNKHSSSNDLVGTLKNVHYSVVSKLTDTYIREYDDKLDLLQSVISMGLTNELHLVQNLCVVLNKIFNADLIRILDEHPKVNNLLELVILVMQHWVKEMIDKDNFVLNNTLVIIEMLCKSYGFCSRFKNRDCMEKLLTISKQPYINSSTKQQIFRIVHALNSSTSLHALNHYELSRFDNMRGSVADPLERRIASSLLKGEYKDSLMHKSSSSTGLYSSKSLANMHMHDYDQRTKNFFTPVVKKELVFSDEERILQKTLFPEKTQMIYSSILSGGQSISQSKQYSLIYIRPPSPKGALSKFLRSTVEDVIQRQKEEQIKDHYNIHPYKVTYLKDAYKVLDKYPPIKLPYSTNLLNDYCQMLHPEINNRDVIIFAMHQIDRIIEHCVQDIMTSTERFLAVLKLFEFYNFPENARDSQIKILDYTIKYLTEERAVDAFRNETIMRIVKCYKVHHPSLRNILQRFVERVIDLAFVVIDLPKLINLAICDITSFQEVAMKAIMVKSDIFNQQGSQSAKETMDIEMHIHIPFLVDCAKSFRHSVQFKNYSLQTIANCAQREYLKGHILHHGGVEAFIDGLKDLHNVMGNRICAKALVAMTENDSSLKGRVVSAITPEYKMAALNEHDSVVNSYLRLLLNQ</sequence>
<name>A0A078B967_STYLE</name>
<reference evidence="2 3" key="1">
    <citation type="submission" date="2014-06" db="EMBL/GenBank/DDBJ databases">
        <authorList>
            <person name="Swart Estienne"/>
        </authorList>
    </citation>
    <scope>NUCLEOTIDE SEQUENCE [LARGE SCALE GENOMIC DNA]</scope>
    <source>
        <strain evidence="2 3">130c</strain>
    </source>
</reference>
<organism evidence="2 3">
    <name type="scientific">Stylonychia lemnae</name>
    <name type="common">Ciliate</name>
    <dbReference type="NCBI Taxonomy" id="5949"/>
    <lineage>
        <taxon>Eukaryota</taxon>
        <taxon>Sar</taxon>
        <taxon>Alveolata</taxon>
        <taxon>Ciliophora</taxon>
        <taxon>Intramacronucleata</taxon>
        <taxon>Spirotrichea</taxon>
        <taxon>Stichotrichia</taxon>
        <taxon>Sporadotrichida</taxon>
        <taxon>Oxytrichidae</taxon>
        <taxon>Stylonychinae</taxon>
        <taxon>Stylonychia</taxon>
    </lineage>
</organism>
<proteinExistence type="predicted"/>
<dbReference type="OrthoDB" id="10464550at2759"/>
<keyword evidence="3" id="KW-1185">Reference proteome</keyword>
<evidence type="ECO:0000313" key="2">
    <source>
        <dbReference type="EMBL" id="CDW91065.1"/>
    </source>
</evidence>
<gene>
    <name evidence="2" type="primary">Contig4168.g4453</name>
    <name evidence="2" type="ORF">STYLEM_20215</name>
</gene>
<protein>
    <recommendedName>
        <fullName evidence="1">Nucleolar protein Dnt1-like N-terminal domain-containing protein</fullName>
    </recommendedName>
</protein>
<dbReference type="InterPro" id="IPR018844">
    <property type="entry name" value="Dnt1-like_N"/>
</dbReference>
<dbReference type="AlphaFoldDB" id="A0A078B967"/>